<organism evidence="1 2">
    <name type="scientific">Gordonibacter urolithinfaciens</name>
    <dbReference type="NCBI Taxonomy" id="1335613"/>
    <lineage>
        <taxon>Bacteria</taxon>
        <taxon>Bacillati</taxon>
        <taxon>Actinomycetota</taxon>
        <taxon>Coriobacteriia</taxon>
        <taxon>Eggerthellales</taxon>
        <taxon>Eggerthellaceae</taxon>
        <taxon>Gordonibacter</taxon>
    </lineage>
</organism>
<name>A0A6N8II73_9ACTN</name>
<reference evidence="1 2" key="1">
    <citation type="submission" date="2019-11" db="EMBL/GenBank/DDBJ databases">
        <title>Whole genome shotgun sequencing (WGS) data from Adlercreutzia equolifaciens ResAG-91, Eggerthella lenta MRI-F36, MRI-F37, MRI-F40, ResAG-49, ResAG-88, ResAG-121, ResAG-145, and Gordonibacter sp. ResAG-5, ResAG-26, ResAG-43, ResAG-50, ResAG-59.</title>
        <authorList>
            <person name="Stoll D.A."/>
            <person name="Danylec N."/>
            <person name="Franz C.M.A.P."/>
            <person name="Huch M."/>
        </authorList>
    </citation>
    <scope>NUCLEOTIDE SEQUENCE [LARGE SCALE GENOMIC DNA]</scope>
    <source>
        <strain evidence="1 2">ResAG-59</strain>
    </source>
</reference>
<dbReference type="RefSeq" id="WP_157007110.1">
    <property type="nucleotide sequence ID" value="NZ_DBEZYS010000291.1"/>
</dbReference>
<accession>A0A6N8II73</accession>
<gene>
    <name evidence="1" type="ORF">GO738_04050</name>
</gene>
<dbReference type="Proteomes" id="UP000468327">
    <property type="component" value="Unassembled WGS sequence"/>
</dbReference>
<dbReference type="AlphaFoldDB" id="A0A6N8II73"/>
<keyword evidence="2" id="KW-1185">Reference proteome</keyword>
<protein>
    <submittedName>
        <fullName evidence="1">Uncharacterized protein</fullName>
    </submittedName>
</protein>
<evidence type="ECO:0000313" key="2">
    <source>
        <dbReference type="Proteomes" id="UP000468327"/>
    </source>
</evidence>
<evidence type="ECO:0000313" key="1">
    <source>
        <dbReference type="EMBL" id="MVN14533.1"/>
    </source>
</evidence>
<sequence length="146" mass="16314">MDVELEGWATWKPCEEGDEPLTFDFGPDLGTVAQPRESGSQDLTFATSEGKKTMGIERFATSELGCVMVVRNGEVETIDEETGEKCWGYHTAIGYQKHDYQTGELLLITSYYAASDEELRGLTEYEYQASFGGYREESDASQTLSF</sequence>
<comment type="caution">
    <text evidence="1">The sequence shown here is derived from an EMBL/GenBank/DDBJ whole genome shotgun (WGS) entry which is preliminary data.</text>
</comment>
<proteinExistence type="predicted"/>
<dbReference type="EMBL" id="WPOC01000004">
    <property type="protein sequence ID" value="MVN14533.1"/>
    <property type="molecule type" value="Genomic_DNA"/>
</dbReference>